<keyword evidence="5 6" id="KW-0413">Isomerase</keyword>
<accession>A0A518HU97</accession>
<dbReference type="RefSeq" id="WP_145388748.1">
    <property type="nucleotide sequence ID" value="NZ_CP037423.1"/>
</dbReference>
<sequence length="346" mass="38914">MIARDQRLCTPVDCRRHTARWMHVAPVAWLVLPISLLVLPHALLAEPPAMRPTDPIASIDGEPVFLGELHFLLTSKLKAKDLSRVGQDVQRASSALLVRQHLAMKTLRQQGGANLQALLDRDWESFLDDLRRKRSNLDEYCAQRQTDERSVRIARDWDSAWRRYLKSKMTDANLKRYYELHRENYSSARWNVSHLFLTVDNENPDADAIAEQRIQTIASQLDSESGSPENLKKRFAELAIGESEGATAKQGGGIGWVSKPGDLPTAVMDAIRDTETAAVSKPVRSPLGYHLVLVHDKQLDQIPYESVTDLNPLRRDAANALFDALVARQSNAKITWYIKSLQPPGA</sequence>
<dbReference type="KEGG" id="snep:Enr13x_42650"/>
<evidence type="ECO:0000256" key="3">
    <source>
        <dbReference type="ARBA" id="ARBA00022729"/>
    </source>
</evidence>
<dbReference type="InterPro" id="IPR050245">
    <property type="entry name" value="PrsA_foldase"/>
</dbReference>
<dbReference type="InterPro" id="IPR046357">
    <property type="entry name" value="PPIase_dom_sf"/>
</dbReference>
<reference evidence="9 10" key="1">
    <citation type="submission" date="2019-03" db="EMBL/GenBank/DDBJ databases">
        <title>Deep-cultivation of Planctomycetes and their phenomic and genomic characterization uncovers novel biology.</title>
        <authorList>
            <person name="Wiegand S."/>
            <person name="Jogler M."/>
            <person name="Boedeker C."/>
            <person name="Pinto D."/>
            <person name="Vollmers J."/>
            <person name="Rivas-Marin E."/>
            <person name="Kohn T."/>
            <person name="Peeters S.H."/>
            <person name="Heuer A."/>
            <person name="Rast P."/>
            <person name="Oberbeckmann S."/>
            <person name="Bunk B."/>
            <person name="Jeske O."/>
            <person name="Meyerdierks A."/>
            <person name="Storesund J.E."/>
            <person name="Kallscheuer N."/>
            <person name="Luecker S."/>
            <person name="Lage O.M."/>
            <person name="Pohl T."/>
            <person name="Merkel B.J."/>
            <person name="Hornburger P."/>
            <person name="Mueller R.-W."/>
            <person name="Bruemmer F."/>
            <person name="Labrenz M."/>
            <person name="Spormann A.M."/>
            <person name="Op den Camp H."/>
            <person name="Overmann J."/>
            <person name="Amann R."/>
            <person name="Jetten M.S.M."/>
            <person name="Mascher T."/>
            <person name="Medema M.H."/>
            <person name="Devos D.P."/>
            <person name="Kaster A.-K."/>
            <person name="Ovreas L."/>
            <person name="Rohde M."/>
            <person name="Galperin M.Y."/>
            <person name="Jogler C."/>
        </authorList>
    </citation>
    <scope>NUCLEOTIDE SEQUENCE [LARGE SCALE GENOMIC DNA]</scope>
    <source>
        <strain evidence="9 10">Enr13</strain>
    </source>
</reference>
<organism evidence="9 10">
    <name type="scientific">Stieleria neptunia</name>
    <dbReference type="NCBI Taxonomy" id="2527979"/>
    <lineage>
        <taxon>Bacteria</taxon>
        <taxon>Pseudomonadati</taxon>
        <taxon>Planctomycetota</taxon>
        <taxon>Planctomycetia</taxon>
        <taxon>Pirellulales</taxon>
        <taxon>Pirellulaceae</taxon>
        <taxon>Stieleria</taxon>
    </lineage>
</organism>
<dbReference type="Pfam" id="PF00639">
    <property type="entry name" value="Rotamase"/>
    <property type="match status" value="1"/>
</dbReference>
<dbReference type="InterPro" id="IPR023058">
    <property type="entry name" value="PPIase_PpiC_CS"/>
</dbReference>
<dbReference type="PROSITE" id="PS01096">
    <property type="entry name" value="PPIC_PPIASE_1"/>
    <property type="match status" value="1"/>
</dbReference>
<evidence type="ECO:0000256" key="2">
    <source>
        <dbReference type="ARBA" id="ARBA00013194"/>
    </source>
</evidence>
<dbReference type="SUPFAM" id="SSF54534">
    <property type="entry name" value="FKBP-like"/>
    <property type="match status" value="1"/>
</dbReference>
<dbReference type="Proteomes" id="UP000319004">
    <property type="component" value="Chromosome"/>
</dbReference>
<dbReference type="InterPro" id="IPR000297">
    <property type="entry name" value="PPIase_PpiC"/>
</dbReference>
<keyword evidence="7" id="KW-1133">Transmembrane helix</keyword>
<keyword evidence="10" id="KW-1185">Reference proteome</keyword>
<feature type="domain" description="PpiC" evidence="8">
    <location>
        <begin position="187"/>
        <end position="296"/>
    </location>
</feature>
<dbReference type="GO" id="GO:0003755">
    <property type="term" value="F:peptidyl-prolyl cis-trans isomerase activity"/>
    <property type="evidence" value="ECO:0007669"/>
    <property type="project" value="UniProtKB-KW"/>
</dbReference>
<dbReference type="PANTHER" id="PTHR47245:SF1">
    <property type="entry name" value="FOLDASE PROTEIN PRSA"/>
    <property type="match status" value="1"/>
</dbReference>
<keyword evidence="4 6" id="KW-0697">Rotamase</keyword>
<dbReference type="OrthoDB" id="14196at2"/>
<evidence type="ECO:0000256" key="1">
    <source>
        <dbReference type="ARBA" id="ARBA00000971"/>
    </source>
</evidence>
<gene>
    <name evidence="9" type="primary">surA</name>
    <name evidence="9" type="ORF">Enr13x_42650</name>
</gene>
<dbReference type="EC" id="5.2.1.8" evidence="2"/>
<dbReference type="PANTHER" id="PTHR47245">
    <property type="entry name" value="PEPTIDYLPROLYL ISOMERASE"/>
    <property type="match status" value="1"/>
</dbReference>
<dbReference type="EMBL" id="CP037423">
    <property type="protein sequence ID" value="QDV44399.1"/>
    <property type="molecule type" value="Genomic_DNA"/>
</dbReference>
<evidence type="ECO:0000313" key="10">
    <source>
        <dbReference type="Proteomes" id="UP000319004"/>
    </source>
</evidence>
<keyword evidence="7" id="KW-0812">Transmembrane</keyword>
<protein>
    <recommendedName>
        <fullName evidence="2">peptidylprolyl isomerase</fullName>
        <ecNumber evidence="2">5.2.1.8</ecNumber>
    </recommendedName>
</protein>
<keyword evidence="7" id="KW-0472">Membrane</keyword>
<keyword evidence="3" id="KW-0732">Signal</keyword>
<evidence type="ECO:0000256" key="7">
    <source>
        <dbReference type="SAM" id="Phobius"/>
    </source>
</evidence>
<comment type="catalytic activity">
    <reaction evidence="1">
        <text>[protein]-peptidylproline (omega=180) = [protein]-peptidylproline (omega=0)</text>
        <dbReference type="Rhea" id="RHEA:16237"/>
        <dbReference type="Rhea" id="RHEA-COMP:10747"/>
        <dbReference type="Rhea" id="RHEA-COMP:10748"/>
        <dbReference type="ChEBI" id="CHEBI:83833"/>
        <dbReference type="ChEBI" id="CHEBI:83834"/>
        <dbReference type="EC" id="5.2.1.8"/>
    </reaction>
</comment>
<evidence type="ECO:0000313" key="9">
    <source>
        <dbReference type="EMBL" id="QDV44399.1"/>
    </source>
</evidence>
<dbReference type="Gene3D" id="3.10.50.40">
    <property type="match status" value="1"/>
</dbReference>
<dbReference type="AlphaFoldDB" id="A0A518HU97"/>
<evidence type="ECO:0000256" key="4">
    <source>
        <dbReference type="ARBA" id="ARBA00023110"/>
    </source>
</evidence>
<evidence type="ECO:0000259" key="8">
    <source>
        <dbReference type="PROSITE" id="PS50198"/>
    </source>
</evidence>
<feature type="transmembrane region" description="Helical" evidence="7">
    <location>
        <begin position="21"/>
        <end position="43"/>
    </location>
</feature>
<name>A0A518HU97_9BACT</name>
<evidence type="ECO:0000256" key="5">
    <source>
        <dbReference type="ARBA" id="ARBA00023235"/>
    </source>
</evidence>
<evidence type="ECO:0000256" key="6">
    <source>
        <dbReference type="PROSITE-ProRule" id="PRU00278"/>
    </source>
</evidence>
<proteinExistence type="predicted"/>
<dbReference type="PROSITE" id="PS50198">
    <property type="entry name" value="PPIC_PPIASE_2"/>
    <property type="match status" value="1"/>
</dbReference>